<evidence type="ECO:0000313" key="2">
    <source>
        <dbReference type="Proteomes" id="UP000595001"/>
    </source>
</evidence>
<dbReference type="RefSeq" id="WP_198063085.1">
    <property type="nucleotide sequence ID" value="NZ_CP065856.1"/>
</dbReference>
<protein>
    <submittedName>
        <fullName evidence="1">SRPBCC family protein</fullName>
    </submittedName>
</protein>
<name>A0A7T3G1A5_9EURY</name>
<accession>A0A7T3G1A5</accession>
<dbReference type="EMBL" id="CP065856">
    <property type="protein sequence ID" value="QPV64312.1"/>
    <property type="molecule type" value="Genomic_DNA"/>
</dbReference>
<dbReference type="GeneID" id="60588182"/>
<dbReference type="AlphaFoldDB" id="A0A7T3G1A5"/>
<evidence type="ECO:0000313" key="1">
    <source>
        <dbReference type="EMBL" id="QPV64312.1"/>
    </source>
</evidence>
<proteinExistence type="predicted"/>
<reference evidence="1 2" key="1">
    <citation type="submission" date="2020-12" db="EMBL/GenBank/DDBJ databases">
        <title>Halosimplex halophilum sp. nov. and Halosimplex salinum sp. nov., two new members of the genus Halosimplex.</title>
        <authorList>
            <person name="Cui H.L."/>
        </authorList>
    </citation>
    <scope>NUCLEOTIDE SEQUENCE [LARGE SCALE GENOMIC DNA]</scope>
    <source>
        <strain evidence="1 2">YGH94</strain>
    </source>
</reference>
<gene>
    <name evidence="1" type="ORF">I7X12_06775</name>
</gene>
<dbReference type="OrthoDB" id="262877at2157"/>
<keyword evidence="2" id="KW-1185">Reference proteome</keyword>
<organism evidence="1 2">
    <name type="scientific">Halosimplex litoreum</name>
    <dbReference type="NCBI Taxonomy" id="1198301"/>
    <lineage>
        <taxon>Archaea</taxon>
        <taxon>Methanobacteriati</taxon>
        <taxon>Methanobacteriota</taxon>
        <taxon>Stenosarchaea group</taxon>
        <taxon>Halobacteria</taxon>
        <taxon>Halobacteriales</taxon>
        <taxon>Haloarculaceae</taxon>
        <taxon>Halosimplex</taxon>
    </lineage>
</organism>
<sequence>MREVTVERFVGATPAAVRRALEPGVVVEYEGSFEVLEVEERDEATFVTAGARGVGVALRFEPREGGLRYEQVGDAGPFDELWTEIDWAADDEGTRVTARSGVGLGLPLAAVTDRVTDRVAAWKRRGELDRAFDRLADDLG</sequence>
<dbReference type="KEGG" id="hlt:I7X12_06775"/>
<dbReference type="Proteomes" id="UP000595001">
    <property type="component" value="Chromosome"/>
</dbReference>
<dbReference type="SUPFAM" id="SSF55961">
    <property type="entry name" value="Bet v1-like"/>
    <property type="match status" value="1"/>
</dbReference>